<sequence length="149" mass="15804">MKATFPVFFAAVLALGACNNSQSGSKAPADSPSVVKNAPAGAKPVISFEKQVHNFGKIVAGEVVEYSFKFKNIGGSDLLITRAEASCGCTIPEWPKAPIRPGDSAYIQVKFDSKGRPEGYTEKEIFIEANTEPAANTGPRITAEIVAKK</sequence>
<dbReference type="InterPro" id="IPR013783">
    <property type="entry name" value="Ig-like_fold"/>
</dbReference>
<dbReference type="PROSITE" id="PS51257">
    <property type="entry name" value="PROKAR_LIPOPROTEIN"/>
    <property type="match status" value="1"/>
</dbReference>
<organism evidence="1 2">
    <name type="scientific">Chitinophaga caseinilytica</name>
    <dbReference type="NCBI Taxonomy" id="2267521"/>
    <lineage>
        <taxon>Bacteria</taxon>
        <taxon>Pseudomonadati</taxon>
        <taxon>Bacteroidota</taxon>
        <taxon>Chitinophagia</taxon>
        <taxon>Chitinophagales</taxon>
        <taxon>Chitinophagaceae</taxon>
        <taxon>Chitinophaga</taxon>
    </lineage>
</organism>
<keyword evidence="2" id="KW-1185">Reference proteome</keyword>
<dbReference type="EMBL" id="CP150096">
    <property type="protein sequence ID" value="WZN45842.1"/>
    <property type="molecule type" value="Genomic_DNA"/>
</dbReference>
<dbReference type="InterPro" id="IPR011467">
    <property type="entry name" value="DUF1573"/>
</dbReference>
<accession>A0ABZ2Z107</accession>
<proteinExistence type="predicted"/>
<gene>
    <name evidence="1" type="ORF">WJU22_23360</name>
</gene>
<dbReference type="RefSeq" id="WP_341840586.1">
    <property type="nucleotide sequence ID" value="NZ_CP149792.1"/>
</dbReference>
<dbReference type="Pfam" id="PF07610">
    <property type="entry name" value="DUF1573"/>
    <property type="match status" value="1"/>
</dbReference>
<reference evidence="1 2" key="1">
    <citation type="submission" date="2024-03" db="EMBL/GenBank/DDBJ databases">
        <title>Chitinophaga caseinilytica sp. nov., a casein hydrolysing bacterium isolated from forest soil.</title>
        <authorList>
            <person name="Lee D.S."/>
            <person name="Han D.M."/>
            <person name="Baek J.H."/>
            <person name="Choi D.G."/>
            <person name="Jeon J.H."/>
            <person name="Jeon C.O."/>
        </authorList>
    </citation>
    <scope>NUCLEOTIDE SEQUENCE [LARGE SCALE GENOMIC DNA]</scope>
    <source>
        <strain evidence="1 2">KACC 19118</strain>
    </source>
</reference>
<dbReference type="Gene3D" id="2.60.40.10">
    <property type="entry name" value="Immunoglobulins"/>
    <property type="match status" value="1"/>
</dbReference>
<dbReference type="Proteomes" id="UP001449657">
    <property type="component" value="Chromosome"/>
</dbReference>
<protein>
    <submittedName>
        <fullName evidence="1">DUF1573 domain-containing protein</fullName>
    </submittedName>
</protein>
<name>A0ABZ2Z107_9BACT</name>
<dbReference type="PANTHER" id="PTHR37833:SF1">
    <property type="entry name" value="SIGNAL PEPTIDE PROTEIN"/>
    <property type="match status" value="1"/>
</dbReference>
<evidence type="ECO:0000313" key="1">
    <source>
        <dbReference type="EMBL" id="WZN45842.1"/>
    </source>
</evidence>
<dbReference type="PANTHER" id="PTHR37833">
    <property type="entry name" value="LIPOPROTEIN-RELATED"/>
    <property type="match status" value="1"/>
</dbReference>
<evidence type="ECO:0000313" key="2">
    <source>
        <dbReference type="Proteomes" id="UP001449657"/>
    </source>
</evidence>